<feature type="active site" evidence="13">
    <location>
        <position position="124"/>
    </location>
</feature>
<dbReference type="EMBL" id="LYCR01000056">
    <property type="protein sequence ID" value="OGM44377.1"/>
    <property type="molecule type" value="Genomic_DNA"/>
</dbReference>
<feature type="disulfide bond" evidence="14">
    <location>
        <begin position="137"/>
        <end position="142"/>
    </location>
</feature>
<evidence type="ECO:0000256" key="3">
    <source>
        <dbReference type="ARBA" id="ARBA00022475"/>
    </source>
</evidence>
<dbReference type="Pfam" id="PF00026">
    <property type="entry name" value="Asp"/>
    <property type="match status" value="1"/>
</dbReference>
<evidence type="ECO:0000259" key="16">
    <source>
        <dbReference type="PROSITE" id="PS51767"/>
    </source>
</evidence>
<name>A0A1F7ZY75_9EURO</name>
<keyword evidence="7" id="KW-0064">Aspartyl protease</keyword>
<dbReference type="STRING" id="109264.A0A1F7ZY75"/>
<dbReference type="SUPFAM" id="SSF50630">
    <property type="entry name" value="Acid proteases"/>
    <property type="match status" value="1"/>
</dbReference>
<dbReference type="InterPro" id="IPR034164">
    <property type="entry name" value="Pepsin-like_dom"/>
</dbReference>
<keyword evidence="3" id="KW-1003">Cell membrane</keyword>
<comment type="caution">
    <text evidence="17">The sequence shown here is derived from an EMBL/GenBank/DDBJ whole genome shotgun (WGS) entry which is preliminary data.</text>
</comment>
<dbReference type="FunFam" id="2.40.70.10:FF:000060">
    <property type="entry name" value="Aspartic-type endopeptidase ctsD"/>
    <property type="match status" value="1"/>
</dbReference>
<dbReference type="PANTHER" id="PTHR47966">
    <property type="entry name" value="BETA-SITE APP-CLEAVING ENZYME, ISOFORM A-RELATED"/>
    <property type="match status" value="1"/>
</dbReference>
<evidence type="ECO:0000256" key="14">
    <source>
        <dbReference type="PIRSR" id="PIRSR601461-2"/>
    </source>
</evidence>
<feature type="signal peptide" evidence="15">
    <location>
        <begin position="1"/>
        <end position="19"/>
    </location>
</feature>
<dbReference type="OrthoDB" id="28208at2759"/>
<feature type="chain" id="PRO_5009534262" evidence="15">
    <location>
        <begin position="20"/>
        <end position="475"/>
    </location>
</feature>
<comment type="similarity">
    <text evidence="2">Belongs to the peptidase A1 family.</text>
</comment>
<keyword evidence="11" id="KW-0325">Glycoprotein</keyword>
<evidence type="ECO:0000256" key="11">
    <source>
        <dbReference type="ARBA" id="ARBA00023180"/>
    </source>
</evidence>
<keyword evidence="14" id="KW-1015">Disulfide bond</keyword>
<evidence type="ECO:0000256" key="2">
    <source>
        <dbReference type="ARBA" id="ARBA00007447"/>
    </source>
</evidence>
<evidence type="ECO:0000256" key="7">
    <source>
        <dbReference type="ARBA" id="ARBA00022750"/>
    </source>
</evidence>
<evidence type="ECO:0000256" key="9">
    <source>
        <dbReference type="ARBA" id="ARBA00023026"/>
    </source>
</evidence>
<dbReference type="AlphaFoldDB" id="A0A1F7ZY75"/>
<keyword evidence="12" id="KW-0449">Lipoprotein</keyword>
<dbReference type="PROSITE" id="PS51767">
    <property type="entry name" value="PEPTIDASE_A1"/>
    <property type="match status" value="1"/>
</dbReference>
<accession>A0A1F7ZY75</accession>
<evidence type="ECO:0000256" key="15">
    <source>
        <dbReference type="SAM" id="SignalP"/>
    </source>
</evidence>
<evidence type="ECO:0000256" key="6">
    <source>
        <dbReference type="ARBA" id="ARBA00022729"/>
    </source>
</evidence>
<gene>
    <name evidence="17" type="ORF">ABOM_006836</name>
</gene>
<dbReference type="FunFam" id="2.40.70.10:FF:000085">
    <property type="entry name" value="Aspartic-type endopeptidase (CtsD), putative"/>
    <property type="match status" value="1"/>
</dbReference>
<comment type="subcellular location">
    <subcellularLocation>
        <location evidence="1">Cell membrane</location>
        <topology evidence="1">Lipid-anchor</topology>
        <topology evidence="1">GPI-anchor</topology>
    </subcellularLocation>
</comment>
<feature type="domain" description="Peptidase A1" evidence="16">
    <location>
        <begin position="106"/>
        <end position="411"/>
    </location>
</feature>
<dbReference type="Gene3D" id="2.40.70.10">
    <property type="entry name" value="Acid Proteases"/>
    <property type="match status" value="2"/>
</dbReference>
<evidence type="ECO:0000256" key="4">
    <source>
        <dbReference type="ARBA" id="ARBA00022622"/>
    </source>
</evidence>
<feature type="active site" evidence="13">
    <location>
        <position position="306"/>
    </location>
</feature>
<proteinExistence type="inferred from homology"/>
<evidence type="ECO:0000313" key="17">
    <source>
        <dbReference type="EMBL" id="OGM44377.1"/>
    </source>
</evidence>
<dbReference type="Proteomes" id="UP000179179">
    <property type="component" value="Unassembled WGS sequence"/>
</dbReference>
<evidence type="ECO:0000256" key="5">
    <source>
        <dbReference type="ARBA" id="ARBA00022670"/>
    </source>
</evidence>
<evidence type="ECO:0000313" key="18">
    <source>
        <dbReference type="Proteomes" id="UP000179179"/>
    </source>
</evidence>
<keyword evidence="9" id="KW-0843">Virulence</keyword>
<dbReference type="GO" id="GO:0098552">
    <property type="term" value="C:side of membrane"/>
    <property type="evidence" value="ECO:0007669"/>
    <property type="project" value="UniProtKB-KW"/>
</dbReference>
<organism evidence="17 18">
    <name type="scientific">Aspergillus bombycis</name>
    <dbReference type="NCBI Taxonomy" id="109264"/>
    <lineage>
        <taxon>Eukaryota</taxon>
        <taxon>Fungi</taxon>
        <taxon>Dikarya</taxon>
        <taxon>Ascomycota</taxon>
        <taxon>Pezizomycotina</taxon>
        <taxon>Eurotiomycetes</taxon>
        <taxon>Eurotiomycetidae</taxon>
        <taxon>Eurotiales</taxon>
        <taxon>Aspergillaceae</taxon>
        <taxon>Aspergillus</taxon>
    </lineage>
</organism>
<keyword evidence="4" id="KW-0336">GPI-anchor</keyword>
<dbReference type="GO" id="GO:0005886">
    <property type="term" value="C:plasma membrane"/>
    <property type="evidence" value="ECO:0007669"/>
    <property type="project" value="UniProtKB-SubCell"/>
</dbReference>
<dbReference type="PRINTS" id="PR00792">
    <property type="entry name" value="PEPSIN"/>
</dbReference>
<dbReference type="PANTHER" id="PTHR47966:SF75">
    <property type="entry name" value="ENDOPEPTIDASE (CTSD), PUTATIVE (AFU_ORTHOLOGUE AFUA_4G07040)-RELATED"/>
    <property type="match status" value="1"/>
</dbReference>
<sequence length="475" mass="50593">MRFLQCLLATTSLYTSVTAFVPYHIEFGDPVTDAASDQLQRRFFPYELPSENVKDESESSTGDDTITLDIKRASFRRDNNFKIMLSDEPTSPNTAALNQGGSDYTYFAAVKVGSQGQKMWMMLDSGGVNTWLFGSDCTTDSCKLHNTFGEHASTSLILTNKKWGVGYGTGQVSGVLGNDTLSIAGMDVRMLFGLASNASEQFQNYPMDGIIGLGRAEEGSYGPSFMEAVIEQKALKSNIVSFSLSRAADGGKDGAVTFGGVDKTKFTGNISYTDALSGNNRWTIPLDDASVDGNACKFVNKTAIIDTGTSYALIPPKDAAALHKLIPGSSASGNENFVIPCNSTAKVELTFSGQSYTISPKDYVGSKYGSGCVSTIIGHQMFGDNEWLVGDVFLKNVYTVFDFDKDRVGFAMRGNSSAKASTTTTTATSTGTDKDDSATAAAASSSATEATSAGVKTGVHYLPALMLVLCTLWLA</sequence>
<dbReference type="GeneID" id="34450226"/>
<keyword evidence="18" id="KW-1185">Reference proteome</keyword>
<evidence type="ECO:0000256" key="10">
    <source>
        <dbReference type="ARBA" id="ARBA00023136"/>
    </source>
</evidence>
<dbReference type="RefSeq" id="XP_022388094.1">
    <property type="nucleotide sequence ID" value="XM_022533965.1"/>
</dbReference>
<protein>
    <submittedName>
        <fullName evidence="17">Aspartic-type endopeptidase ctsD</fullName>
    </submittedName>
</protein>
<keyword evidence="6 15" id="KW-0732">Signal</keyword>
<dbReference type="InterPro" id="IPR033121">
    <property type="entry name" value="PEPTIDASE_A1"/>
</dbReference>
<dbReference type="CDD" id="cd05471">
    <property type="entry name" value="pepsin_like"/>
    <property type="match status" value="1"/>
</dbReference>
<dbReference type="GO" id="GO:0006508">
    <property type="term" value="P:proteolysis"/>
    <property type="evidence" value="ECO:0007669"/>
    <property type="project" value="UniProtKB-KW"/>
</dbReference>
<keyword evidence="10" id="KW-0472">Membrane</keyword>
<dbReference type="GO" id="GO:0004190">
    <property type="term" value="F:aspartic-type endopeptidase activity"/>
    <property type="evidence" value="ECO:0007669"/>
    <property type="project" value="UniProtKB-KW"/>
</dbReference>
<evidence type="ECO:0000256" key="12">
    <source>
        <dbReference type="ARBA" id="ARBA00023288"/>
    </source>
</evidence>
<evidence type="ECO:0000256" key="8">
    <source>
        <dbReference type="ARBA" id="ARBA00022801"/>
    </source>
</evidence>
<dbReference type="InterPro" id="IPR021109">
    <property type="entry name" value="Peptidase_aspartic_dom_sf"/>
</dbReference>
<reference evidence="17 18" key="1">
    <citation type="journal article" date="2016" name="Genome Biol. Evol.">
        <title>Draft genome sequence of an aflatoxigenic Aspergillus species, A. bombycis.</title>
        <authorList>
            <person name="Moore G.G."/>
            <person name="Mack B.M."/>
            <person name="Beltz S.B."/>
            <person name="Gilbert M.K."/>
        </authorList>
    </citation>
    <scope>NUCLEOTIDE SEQUENCE [LARGE SCALE GENOMIC DNA]</scope>
    <source>
        <strain evidence="18">NRRL 26010</strain>
    </source>
</reference>
<dbReference type="InterPro" id="IPR001461">
    <property type="entry name" value="Aspartic_peptidase_A1"/>
</dbReference>
<evidence type="ECO:0000256" key="1">
    <source>
        <dbReference type="ARBA" id="ARBA00004609"/>
    </source>
</evidence>
<evidence type="ECO:0000256" key="13">
    <source>
        <dbReference type="PIRSR" id="PIRSR601461-1"/>
    </source>
</evidence>
<keyword evidence="5" id="KW-0645">Protease</keyword>
<keyword evidence="8" id="KW-0378">Hydrolase</keyword>